<dbReference type="NCBIfam" id="TIGR01877">
    <property type="entry name" value="cas_cas6"/>
    <property type="match status" value="1"/>
</dbReference>
<protein>
    <submittedName>
        <fullName evidence="5">CRISPR-associated endoribonuclease Cas6</fullName>
        <ecNumber evidence="5">3.1.-.-</ecNumber>
    </submittedName>
</protein>
<evidence type="ECO:0000259" key="4">
    <source>
        <dbReference type="Pfam" id="PF01881"/>
    </source>
</evidence>
<evidence type="ECO:0000256" key="3">
    <source>
        <dbReference type="ARBA" id="ARBA00023118"/>
    </source>
</evidence>
<feature type="domain" description="CRISPR associated protein Cas6 C-terminal" evidence="4">
    <location>
        <begin position="119"/>
        <end position="226"/>
    </location>
</feature>
<comment type="caution">
    <text evidence="5">The sequence shown here is derived from an EMBL/GenBank/DDBJ whole genome shotgun (WGS) entry which is preliminary data.</text>
</comment>
<keyword evidence="2" id="KW-0694">RNA-binding</keyword>
<dbReference type="Gene3D" id="3.30.70.1900">
    <property type="match status" value="1"/>
</dbReference>
<organism evidence="5 6">
    <name type="scientific">Alkaliphilus hydrothermalis</name>
    <dbReference type="NCBI Taxonomy" id="1482730"/>
    <lineage>
        <taxon>Bacteria</taxon>
        <taxon>Bacillati</taxon>
        <taxon>Bacillota</taxon>
        <taxon>Clostridia</taxon>
        <taxon>Peptostreptococcales</taxon>
        <taxon>Natronincolaceae</taxon>
        <taxon>Alkaliphilus</taxon>
    </lineage>
</organism>
<sequence length="230" mass="27073">MKVFELTFKVYLLKNIQSNIALVKIAELIDNSLSHNDVLIEFHNANKFKNYSFNSLFKIEEDHIYKEGNIYSVKIRTVDDRLAEYFTINLAHEYTDYIKGLTIDCRVLKKKLIEKVYSITPTIIKTEEGYWQGKLTLEEFENRLKENLIKKYNDYFGTKIDENFDLFHRIELNNRKPVASSYKNVKLLGDKLTLYIDENEIAQELAYFSLGTGIGEMNARGYGFMNYKCF</sequence>
<dbReference type="Proteomes" id="UP001314796">
    <property type="component" value="Unassembled WGS sequence"/>
</dbReference>
<dbReference type="Pfam" id="PF01881">
    <property type="entry name" value="Cas_Cas6_C"/>
    <property type="match status" value="1"/>
</dbReference>
<evidence type="ECO:0000313" key="5">
    <source>
        <dbReference type="EMBL" id="MBM7614507.1"/>
    </source>
</evidence>
<dbReference type="GO" id="GO:0016787">
    <property type="term" value="F:hydrolase activity"/>
    <property type="evidence" value="ECO:0007669"/>
    <property type="project" value="UniProtKB-KW"/>
</dbReference>
<dbReference type="InterPro" id="IPR010156">
    <property type="entry name" value="CRISPR-assoc_prot_Cas6"/>
</dbReference>
<dbReference type="InterPro" id="IPR049435">
    <property type="entry name" value="Cas_Cas6_C"/>
</dbReference>
<reference evidence="5 6" key="1">
    <citation type="submission" date="2021-01" db="EMBL/GenBank/DDBJ databases">
        <title>Genomic Encyclopedia of Type Strains, Phase IV (KMG-IV): sequencing the most valuable type-strain genomes for metagenomic binning, comparative biology and taxonomic classification.</title>
        <authorList>
            <person name="Goeker M."/>
        </authorList>
    </citation>
    <scope>NUCLEOTIDE SEQUENCE [LARGE SCALE GENOMIC DNA]</scope>
    <source>
        <strain evidence="5 6">DSM 25890</strain>
    </source>
</reference>
<keyword evidence="5" id="KW-0378">Hydrolase</keyword>
<dbReference type="PANTHER" id="PTHR36984:SF1">
    <property type="entry name" value="CRISPR-ASSOCIATED ENDORIBONUCLEASE CAS6 1"/>
    <property type="match status" value="1"/>
</dbReference>
<evidence type="ECO:0000313" key="6">
    <source>
        <dbReference type="Proteomes" id="UP001314796"/>
    </source>
</evidence>
<evidence type="ECO:0000256" key="2">
    <source>
        <dbReference type="ARBA" id="ARBA00022884"/>
    </source>
</evidence>
<comment type="similarity">
    <text evidence="1">Belongs to the CRISPR-associated protein Cas6/Cse3/CasE family.</text>
</comment>
<dbReference type="EMBL" id="JAFBEE010000005">
    <property type="protein sequence ID" value="MBM7614507.1"/>
    <property type="molecule type" value="Genomic_DNA"/>
</dbReference>
<dbReference type="RefSeq" id="WP_204400816.1">
    <property type="nucleotide sequence ID" value="NZ_JAFBEE010000005.1"/>
</dbReference>
<dbReference type="PANTHER" id="PTHR36984">
    <property type="entry name" value="CRISPR-ASSOCIATED ENDORIBONUCLEASE CAS6 1"/>
    <property type="match status" value="1"/>
</dbReference>
<name>A0ABS2NNV4_9FIRM</name>
<gene>
    <name evidence="5" type="ORF">JOC73_001019</name>
</gene>
<accession>A0ABS2NNV4</accession>
<keyword evidence="6" id="KW-1185">Reference proteome</keyword>
<evidence type="ECO:0000256" key="1">
    <source>
        <dbReference type="ARBA" id="ARBA00005937"/>
    </source>
</evidence>
<keyword evidence="3" id="KW-0051">Antiviral defense</keyword>
<dbReference type="EC" id="3.1.-.-" evidence="5"/>
<proteinExistence type="inferred from homology"/>